<dbReference type="GO" id="GO:0005730">
    <property type="term" value="C:nucleolus"/>
    <property type="evidence" value="ECO:0007669"/>
    <property type="project" value="UniProtKB-SubCell"/>
</dbReference>
<organism evidence="7 8">
    <name type="scientific">Fusarium zealandicum</name>
    <dbReference type="NCBI Taxonomy" id="1053134"/>
    <lineage>
        <taxon>Eukaryota</taxon>
        <taxon>Fungi</taxon>
        <taxon>Dikarya</taxon>
        <taxon>Ascomycota</taxon>
        <taxon>Pezizomycotina</taxon>
        <taxon>Sordariomycetes</taxon>
        <taxon>Hypocreomycetidae</taxon>
        <taxon>Hypocreales</taxon>
        <taxon>Nectriaceae</taxon>
        <taxon>Fusarium</taxon>
        <taxon>Fusarium staphyleae species complex</taxon>
    </lineage>
</organism>
<keyword evidence="8" id="KW-1185">Reference proteome</keyword>
<dbReference type="EMBL" id="JABEYC010000130">
    <property type="protein sequence ID" value="KAF4982232.1"/>
    <property type="molecule type" value="Genomic_DNA"/>
</dbReference>
<gene>
    <name evidence="7" type="ORF">FZEAL_2116</name>
</gene>
<dbReference type="PANTHER" id="PTHR14211:SF7">
    <property type="entry name" value="RIBOSOME BIOGENESIS PROTEIN NOP53"/>
    <property type="match status" value="1"/>
</dbReference>
<dbReference type="GO" id="GO:0006364">
    <property type="term" value="P:rRNA processing"/>
    <property type="evidence" value="ECO:0007669"/>
    <property type="project" value="TreeGrafter"/>
</dbReference>
<keyword evidence="3 5" id="KW-0690">Ribosome biogenesis</keyword>
<dbReference type="PANTHER" id="PTHR14211">
    <property type="entry name" value="GLIOMA SUPPRESSOR CANDIDATE REGION GENE 2"/>
    <property type="match status" value="1"/>
</dbReference>
<protein>
    <recommendedName>
        <fullName evidence="2 5">Ribosome biogenesis protein NOP53</fullName>
    </recommendedName>
</protein>
<feature type="region of interest" description="Disordered" evidence="6">
    <location>
        <begin position="1"/>
        <end position="31"/>
    </location>
</feature>
<sequence>MPLIQSKTAGAGDAPKQFTQPSRKGKKAWRKNVDVTEVQQGLAELNKEIIQGGVIKEKTSDELFSLDTSGDSRLSQKFSKHVKKGLKADEIINARSAVPAVSMRKRPGDKTTDGLLPAKRLRKDWVSHKELARLKRVADGQHDNTVQVTDATYDVWDTPVMSKQTNVDDFLQEKANAKAPKSMKQQPLSLLENGKQVPAVQRPTGGYSYNPVFTDYEERLAVESEKALEAERKRLEAEEAERLRKEAAARSAAEAEAAEARANLSEWEEDSEWEGFQSGAEDEKLSAKRPERKTQAQRNRIKRRKEDERLAKYKAAIKAQRRQEQRIKEIAEEVEGKDLEKAAVPADDSDDSMGELGQEKLRRKRLGKYKLPEHDLELVLPDELQESLRLLKPEGNLLRDRYRSMLVRGKVESRRHIPFKKQAKRKYTEKWTYKDFVI</sequence>
<reference evidence="7" key="2">
    <citation type="submission" date="2020-05" db="EMBL/GenBank/DDBJ databases">
        <authorList>
            <person name="Kim H.-S."/>
            <person name="Proctor R.H."/>
            <person name="Brown D.W."/>
        </authorList>
    </citation>
    <scope>NUCLEOTIDE SEQUENCE</scope>
    <source>
        <strain evidence="7">NRRL 22465</strain>
    </source>
</reference>
<comment type="subcellular location">
    <subcellularLocation>
        <location evidence="5">Nucleus</location>
        <location evidence="5">Nucleolus</location>
    </subcellularLocation>
    <subcellularLocation>
        <location evidence="5">Nucleus</location>
        <location evidence="5">Nucleoplasm</location>
    </subcellularLocation>
</comment>
<dbReference type="Proteomes" id="UP000635477">
    <property type="component" value="Unassembled WGS sequence"/>
</dbReference>
<name>A0A8H4XNW9_9HYPO</name>
<comment type="caution">
    <text evidence="7">The sequence shown here is derived from an EMBL/GenBank/DDBJ whole genome shotgun (WGS) entry which is preliminary data.</text>
</comment>
<dbReference type="GO" id="GO:0000027">
    <property type="term" value="P:ribosomal large subunit assembly"/>
    <property type="evidence" value="ECO:0007669"/>
    <property type="project" value="UniProtKB-UniRule"/>
</dbReference>
<dbReference type="GO" id="GO:0008097">
    <property type="term" value="F:5S rRNA binding"/>
    <property type="evidence" value="ECO:0007669"/>
    <property type="project" value="TreeGrafter"/>
</dbReference>
<dbReference type="AlphaFoldDB" id="A0A8H4XNW9"/>
<evidence type="ECO:0000256" key="4">
    <source>
        <dbReference type="ARBA" id="ARBA00023242"/>
    </source>
</evidence>
<evidence type="ECO:0000256" key="1">
    <source>
        <dbReference type="ARBA" id="ARBA00008838"/>
    </source>
</evidence>
<comment type="function">
    <text evidence="5">May play a role in ribosome biogenesis.</text>
</comment>
<dbReference type="GO" id="GO:0005654">
    <property type="term" value="C:nucleoplasm"/>
    <property type="evidence" value="ECO:0007669"/>
    <property type="project" value="UniProtKB-SubCell"/>
</dbReference>
<evidence type="ECO:0000256" key="5">
    <source>
        <dbReference type="PIRNR" id="PIRNR017302"/>
    </source>
</evidence>
<feature type="compositionally biased region" description="Basic and acidic residues" evidence="6">
    <location>
        <begin position="281"/>
        <end position="294"/>
    </location>
</feature>
<evidence type="ECO:0000256" key="3">
    <source>
        <dbReference type="ARBA" id="ARBA00022517"/>
    </source>
</evidence>
<dbReference type="Pfam" id="PF07767">
    <property type="entry name" value="Nop53"/>
    <property type="match status" value="1"/>
</dbReference>
<feature type="region of interest" description="Disordered" evidence="6">
    <location>
        <begin position="242"/>
        <end position="307"/>
    </location>
</feature>
<accession>A0A8H4XNW9</accession>
<proteinExistence type="inferred from homology"/>
<keyword evidence="4 5" id="KW-0539">Nucleus</keyword>
<evidence type="ECO:0000256" key="6">
    <source>
        <dbReference type="SAM" id="MobiDB-lite"/>
    </source>
</evidence>
<feature type="region of interest" description="Disordered" evidence="6">
    <location>
        <begin position="338"/>
        <end position="358"/>
    </location>
</feature>
<dbReference type="OrthoDB" id="5072at2759"/>
<dbReference type="InterPro" id="IPR011687">
    <property type="entry name" value="Nop53/GLTSCR2"/>
</dbReference>
<reference evidence="7" key="1">
    <citation type="journal article" date="2020" name="BMC Genomics">
        <title>Correction to: Identification and distribution of gene clusters required for synthesis of sphingolipid metabolism inhibitors in diverse species of the filamentous fungus Fusarium.</title>
        <authorList>
            <person name="Kim H.S."/>
            <person name="Lohmar J.M."/>
            <person name="Busman M."/>
            <person name="Brown D.W."/>
            <person name="Naumann T.A."/>
            <person name="Divon H.H."/>
            <person name="Lysoe E."/>
            <person name="Uhlig S."/>
            <person name="Proctor R.H."/>
        </authorList>
    </citation>
    <scope>NUCLEOTIDE SEQUENCE</scope>
    <source>
        <strain evidence="7">NRRL 22465</strain>
    </source>
</reference>
<evidence type="ECO:0000256" key="2">
    <source>
        <dbReference type="ARBA" id="ARBA00018339"/>
    </source>
</evidence>
<comment type="similarity">
    <text evidence="1 5">Belongs to the NOP53 family.</text>
</comment>
<evidence type="ECO:0000313" key="8">
    <source>
        <dbReference type="Proteomes" id="UP000635477"/>
    </source>
</evidence>
<evidence type="ECO:0000313" key="7">
    <source>
        <dbReference type="EMBL" id="KAF4982232.1"/>
    </source>
</evidence>
<dbReference type="PIRSF" id="PIRSF017302">
    <property type="entry name" value="Gltscr2"/>
    <property type="match status" value="1"/>
</dbReference>